<evidence type="ECO:0000313" key="3">
    <source>
        <dbReference type="Proteomes" id="UP000575397"/>
    </source>
</evidence>
<feature type="signal peptide" evidence="1">
    <location>
        <begin position="1"/>
        <end position="19"/>
    </location>
</feature>
<dbReference type="PROSITE" id="PS51257">
    <property type="entry name" value="PROKAR_LIPOPROTEIN"/>
    <property type="match status" value="1"/>
</dbReference>
<protein>
    <submittedName>
        <fullName evidence="2">Uncharacterized protein</fullName>
    </submittedName>
</protein>
<accession>A0A7Y0UTC4</accession>
<evidence type="ECO:0000256" key="1">
    <source>
        <dbReference type="SAM" id="SignalP"/>
    </source>
</evidence>
<proteinExistence type="predicted"/>
<gene>
    <name evidence="2" type="ORF">HHJ77_04235</name>
</gene>
<feature type="chain" id="PRO_5039606825" evidence="1">
    <location>
        <begin position="20"/>
        <end position="316"/>
    </location>
</feature>
<dbReference type="AlphaFoldDB" id="A0A7Y0UTC4"/>
<name>A0A7Y0UTC4_9ACTO</name>
<organism evidence="2 3">
    <name type="scientific">Mobiluncus mulieris</name>
    <dbReference type="NCBI Taxonomy" id="2052"/>
    <lineage>
        <taxon>Bacteria</taxon>
        <taxon>Bacillati</taxon>
        <taxon>Actinomycetota</taxon>
        <taxon>Actinomycetes</taxon>
        <taxon>Actinomycetales</taxon>
        <taxon>Actinomycetaceae</taxon>
        <taxon>Mobiluncus</taxon>
    </lineage>
</organism>
<reference evidence="2 3" key="1">
    <citation type="submission" date="2020-04" db="EMBL/GenBank/DDBJ databases">
        <title>Antimicrobial susceptibility and clonality of vaginal-derived multi-drug resistant Mobiluncus isolates in China.</title>
        <authorList>
            <person name="Zhang X."/>
        </authorList>
    </citation>
    <scope>NUCLEOTIDE SEQUENCE [LARGE SCALE GENOMIC DNA]</scope>
    <source>
        <strain evidence="2 3">12</strain>
    </source>
</reference>
<sequence length="316" mass="35213">MTTRKNSILLAFSLSLVLAGCGVSHPVDTNAGNASASSVPGMDMTAKVDPNTATVKLPGDKFNISHREDGQITDAQIVARAVCAKKLGIPFQAWGIGRSDAPEYAMFGELGPWTEEMANRFAYTGSQTIYDQVANGYMPEPKNFKPRKPRPELSVEQRDVLEKKCNGIEEVKYFESDRFYKSSPPAAYDLLFTELMQKKLPESSAYQAALKNLEQCYQEVGIRQEKKKDGNNTYTAIVGVDYSKVNEQQIALALKDVQCKTKVDFINRVAQEAAKLQAPIIKKNLKEFTAWRKTVDETLKKAEKYIAAHQDVILND</sequence>
<dbReference type="EMBL" id="JABCUS010000007">
    <property type="protein sequence ID" value="NMX03159.1"/>
    <property type="molecule type" value="Genomic_DNA"/>
</dbReference>
<dbReference type="Proteomes" id="UP000575397">
    <property type="component" value="Unassembled WGS sequence"/>
</dbReference>
<evidence type="ECO:0000313" key="2">
    <source>
        <dbReference type="EMBL" id="NMX03159.1"/>
    </source>
</evidence>
<keyword evidence="1" id="KW-0732">Signal</keyword>
<comment type="caution">
    <text evidence="2">The sequence shown here is derived from an EMBL/GenBank/DDBJ whole genome shotgun (WGS) entry which is preliminary data.</text>
</comment>